<keyword evidence="1" id="KW-0732">Signal</keyword>
<evidence type="ECO:0008006" key="4">
    <source>
        <dbReference type="Google" id="ProtNLM"/>
    </source>
</evidence>
<protein>
    <recommendedName>
        <fullName evidence="4">DUF3221 domain-containing protein</fullName>
    </recommendedName>
</protein>
<dbReference type="PROSITE" id="PS51257">
    <property type="entry name" value="PROKAR_LIPOPROTEIN"/>
    <property type="match status" value="1"/>
</dbReference>
<feature type="signal peptide" evidence="1">
    <location>
        <begin position="1"/>
        <end position="21"/>
    </location>
</feature>
<keyword evidence="3" id="KW-1185">Reference proteome</keyword>
<feature type="chain" id="PRO_5046232017" description="DUF3221 domain-containing protein" evidence="1">
    <location>
        <begin position="22"/>
        <end position="147"/>
    </location>
</feature>
<organism evidence="2 3">
    <name type="scientific">Paenibacillus baimaensis</name>
    <dbReference type="NCBI Taxonomy" id="2982185"/>
    <lineage>
        <taxon>Bacteria</taxon>
        <taxon>Bacillati</taxon>
        <taxon>Bacillota</taxon>
        <taxon>Bacilli</taxon>
        <taxon>Bacillales</taxon>
        <taxon>Paenibacillaceae</taxon>
        <taxon>Paenibacillus</taxon>
    </lineage>
</organism>
<proteinExistence type="predicted"/>
<evidence type="ECO:0000313" key="2">
    <source>
        <dbReference type="EMBL" id="MCU6793532.1"/>
    </source>
</evidence>
<reference evidence="2 3" key="1">
    <citation type="submission" date="2022-09" db="EMBL/GenBank/DDBJ databases">
        <authorList>
            <person name="Han X.L."/>
            <person name="Wang Q."/>
            <person name="Lu T."/>
        </authorList>
    </citation>
    <scope>NUCLEOTIDE SEQUENCE [LARGE SCALE GENOMIC DNA]</scope>
    <source>
        <strain evidence="2 3">WQ 127069</strain>
    </source>
</reference>
<comment type="caution">
    <text evidence="2">The sequence shown here is derived from an EMBL/GenBank/DDBJ whole genome shotgun (WGS) entry which is preliminary data.</text>
</comment>
<evidence type="ECO:0000256" key="1">
    <source>
        <dbReference type="SAM" id="SignalP"/>
    </source>
</evidence>
<sequence>MRNRILAPLIVLLFAVAVLTACNPAATPAPSAALEPATLQGQSEHWKINVNYLVKDNALEEVTTIQYLSTEEINEASVTITHKGQTPILYQVTSPLLLKNGQAIALSERAKVASWKDTEKIAIDWKVGTDKFTEYITPTLKTATAAP</sequence>
<dbReference type="Proteomes" id="UP001652445">
    <property type="component" value="Unassembled WGS sequence"/>
</dbReference>
<evidence type="ECO:0000313" key="3">
    <source>
        <dbReference type="Proteomes" id="UP001652445"/>
    </source>
</evidence>
<gene>
    <name evidence="2" type="ORF">OB236_15615</name>
</gene>
<accession>A0ABT2UFW4</accession>
<dbReference type="RefSeq" id="WP_262684801.1">
    <property type="nucleotide sequence ID" value="NZ_JAOQIO010000055.1"/>
</dbReference>
<name>A0ABT2UFW4_9BACL</name>
<dbReference type="EMBL" id="JAOQIO010000055">
    <property type="protein sequence ID" value="MCU6793532.1"/>
    <property type="molecule type" value="Genomic_DNA"/>
</dbReference>